<protein>
    <submittedName>
        <fullName evidence="5">Peptidoglycan/xylan/chitin deacetylase (PgdA/CDA1 family)</fullName>
    </submittedName>
</protein>
<reference evidence="5 6" key="1">
    <citation type="submission" date="2018-07" db="EMBL/GenBank/DDBJ databases">
        <title>Genomic Encyclopedia of Type Strains, Phase III (KMG-III): the genomes of soil and plant-associated and newly described type strains.</title>
        <authorList>
            <person name="Whitman W."/>
        </authorList>
    </citation>
    <scope>NUCLEOTIDE SEQUENCE [LARGE SCALE GENOMIC DNA]</scope>
    <source>
        <strain evidence="5 6">CECT 8236</strain>
    </source>
</reference>
<dbReference type="InterPro" id="IPR050248">
    <property type="entry name" value="Polysacc_deacetylase_ArnD"/>
</dbReference>
<organism evidence="5 6">
    <name type="scientific">Cohnella lupini</name>
    <dbReference type="NCBI Taxonomy" id="1294267"/>
    <lineage>
        <taxon>Bacteria</taxon>
        <taxon>Bacillati</taxon>
        <taxon>Bacillota</taxon>
        <taxon>Bacilli</taxon>
        <taxon>Bacillales</taxon>
        <taxon>Paenibacillaceae</taxon>
        <taxon>Cohnella</taxon>
    </lineage>
</organism>
<dbReference type="PANTHER" id="PTHR10587">
    <property type="entry name" value="GLYCOSYL TRANSFERASE-RELATED"/>
    <property type="match status" value="1"/>
</dbReference>
<dbReference type="InterPro" id="IPR002509">
    <property type="entry name" value="NODB_dom"/>
</dbReference>
<dbReference type="SUPFAM" id="SSF88713">
    <property type="entry name" value="Glycoside hydrolase/deacetylase"/>
    <property type="match status" value="1"/>
</dbReference>
<dbReference type="GO" id="GO:0005975">
    <property type="term" value="P:carbohydrate metabolic process"/>
    <property type="evidence" value="ECO:0007669"/>
    <property type="project" value="InterPro"/>
</dbReference>
<dbReference type="OrthoDB" id="2649545at2"/>
<evidence type="ECO:0000313" key="5">
    <source>
        <dbReference type="EMBL" id="RED58117.1"/>
    </source>
</evidence>
<dbReference type="EMBL" id="QRDY01000009">
    <property type="protein sequence ID" value="RED58117.1"/>
    <property type="molecule type" value="Genomic_DNA"/>
</dbReference>
<dbReference type="Gene3D" id="3.20.20.370">
    <property type="entry name" value="Glycoside hydrolase/deacetylase"/>
    <property type="match status" value="1"/>
</dbReference>
<dbReference type="PROSITE" id="PS51677">
    <property type="entry name" value="NODB"/>
    <property type="match status" value="1"/>
</dbReference>
<dbReference type="Proteomes" id="UP000256869">
    <property type="component" value="Unassembled WGS sequence"/>
</dbReference>
<dbReference type="PANTHER" id="PTHR10587:SF133">
    <property type="entry name" value="CHITIN DEACETYLASE 1-RELATED"/>
    <property type="match status" value="1"/>
</dbReference>
<feature type="domain" description="NodB homology" evidence="4">
    <location>
        <begin position="128"/>
        <end position="311"/>
    </location>
</feature>
<dbReference type="CDD" id="cd10917">
    <property type="entry name" value="CE4_NodB_like_6s_7s"/>
    <property type="match status" value="1"/>
</dbReference>
<evidence type="ECO:0000256" key="3">
    <source>
        <dbReference type="SAM" id="MobiDB-lite"/>
    </source>
</evidence>
<keyword evidence="6" id="KW-1185">Reference proteome</keyword>
<keyword evidence="1" id="KW-0479">Metal-binding</keyword>
<accession>A0A3D9I8R3</accession>
<dbReference type="InterPro" id="IPR011330">
    <property type="entry name" value="Glyco_hydro/deAcase_b/a-brl"/>
</dbReference>
<evidence type="ECO:0000259" key="4">
    <source>
        <dbReference type="PROSITE" id="PS51677"/>
    </source>
</evidence>
<dbReference type="Pfam" id="PF01522">
    <property type="entry name" value="Polysacc_deac_1"/>
    <property type="match status" value="1"/>
</dbReference>
<dbReference type="AlphaFoldDB" id="A0A3D9I8R3"/>
<comment type="caution">
    <text evidence="5">The sequence shown here is derived from an EMBL/GenBank/DDBJ whole genome shotgun (WGS) entry which is preliminary data.</text>
</comment>
<name>A0A3D9I8R3_9BACL</name>
<dbReference type="GO" id="GO:0046872">
    <property type="term" value="F:metal ion binding"/>
    <property type="evidence" value="ECO:0007669"/>
    <property type="project" value="UniProtKB-KW"/>
</dbReference>
<gene>
    <name evidence="5" type="ORF">DFP95_109154</name>
</gene>
<feature type="region of interest" description="Disordered" evidence="3">
    <location>
        <begin position="52"/>
        <end position="124"/>
    </location>
</feature>
<evidence type="ECO:0000256" key="1">
    <source>
        <dbReference type="ARBA" id="ARBA00022723"/>
    </source>
</evidence>
<dbReference type="GO" id="GO:0016020">
    <property type="term" value="C:membrane"/>
    <property type="evidence" value="ECO:0007669"/>
    <property type="project" value="TreeGrafter"/>
</dbReference>
<evidence type="ECO:0000256" key="2">
    <source>
        <dbReference type="ARBA" id="ARBA00022801"/>
    </source>
</evidence>
<proteinExistence type="predicted"/>
<evidence type="ECO:0000313" key="6">
    <source>
        <dbReference type="Proteomes" id="UP000256869"/>
    </source>
</evidence>
<sequence length="328" mass="35552">MRGKPKRKTKKRTLSGMLFFIALALGLWGLSVQQGWNINGLIGGEVYADSGAPTATSEPTESNPATESPSPSTTPEPEVTAPTPKPSPSTTPSPSPPPSPTPKPDPSPTPKPNSGNTGTHGDKYEGRKLIALTFDDGPDGKYTPQILDILKEYKAKATFFVVGPQVKKFPDIAKRIIEEGHTIGNHSWSHSDLTKLSDKKLAVEIDKTQQAVFDATGVTPAVVRAPYGAISDKVLKAIHSMHLKHVYWTVDTLDWDGASVSNMHENVMSNTHKGGVILMHSFGGRKHAIEHTVKLLPSIIKDLTAKGYEFVTVEELIESEQFHPSVIK</sequence>
<feature type="compositionally biased region" description="Low complexity" evidence="3">
    <location>
        <begin position="56"/>
        <end position="82"/>
    </location>
</feature>
<keyword evidence="2" id="KW-0378">Hydrolase</keyword>
<dbReference type="GO" id="GO:0016810">
    <property type="term" value="F:hydrolase activity, acting on carbon-nitrogen (but not peptide) bonds"/>
    <property type="evidence" value="ECO:0007669"/>
    <property type="project" value="InterPro"/>
</dbReference>
<feature type="compositionally biased region" description="Pro residues" evidence="3">
    <location>
        <begin position="83"/>
        <end position="111"/>
    </location>
</feature>
<dbReference type="RefSeq" id="WP_147304172.1">
    <property type="nucleotide sequence ID" value="NZ_QRDY01000009.1"/>
</dbReference>